<evidence type="ECO:0000313" key="4">
    <source>
        <dbReference type="Proteomes" id="UP000324800"/>
    </source>
</evidence>
<evidence type="ECO:0000259" key="2">
    <source>
        <dbReference type="Pfam" id="PF00149"/>
    </source>
</evidence>
<dbReference type="GO" id="GO:0016787">
    <property type="term" value="F:hydrolase activity"/>
    <property type="evidence" value="ECO:0007669"/>
    <property type="project" value="InterPro"/>
</dbReference>
<dbReference type="Proteomes" id="UP000324800">
    <property type="component" value="Unassembled WGS sequence"/>
</dbReference>
<feature type="compositionally biased region" description="Basic and acidic residues" evidence="1">
    <location>
        <begin position="194"/>
        <end position="231"/>
    </location>
</feature>
<dbReference type="OrthoDB" id="2412157at2759"/>
<dbReference type="AlphaFoldDB" id="A0A5J4WHF3"/>
<dbReference type="PANTHER" id="PTHR37523">
    <property type="entry name" value="METALLOPHOSPHOESTERASE"/>
    <property type="match status" value="1"/>
</dbReference>
<dbReference type="PANTHER" id="PTHR37523:SF1">
    <property type="entry name" value="CALCINEURIN-LIKE PHOSPHOESTERASE DOMAIN-CONTAINING PROTEIN"/>
    <property type="match status" value="1"/>
</dbReference>
<feature type="compositionally biased region" description="Basic and acidic residues" evidence="1">
    <location>
        <begin position="244"/>
        <end position="259"/>
    </location>
</feature>
<feature type="domain" description="Calcineurin-like phosphoesterase" evidence="2">
    <location>
        <begin position="22"/>
        <end position="124"/>
    </location>
</feature>
<accession>A0A5J4WHF3</accession>
<dbReference type="EMBL" id="SNRW01001952">
    <property type="protein sequence ID" value="KAA6394397.1"/>
    <property type="molecule type" value="Genomic_DNA"/>
</dbReference>
<reference evidence="3 4" key="1">
    <citation type="submission" date="2019-03" db="EMBL/GenBank/DDBJ databases">
        <title>Single cell metagenomics reveals metabolic interactions within the superorganism composed of flagellate Streblomastix strix and complex community of Bacteroidetes bacteria on its surface.</title>
        <authorList>
            <person name="Treitli S.C."/>
            <person name="Kolisko M."/>
            <person name="Husnik F."/>
            <person name="Keeling P."/>
            <person name="Hampl V."/>
        </authorList>
    </citation>
    <scope>NUCLEOTIDE SEQUENCE [LARGE SCALE GENOMIC DNA]</scope>
    <source>
        <strain evidence="3">ST1C</strain>
    </source>
</reference>
<dbReference type="Pfam" id="PF00149">
    <property type="entry name" value="Metallophos"/>
    <property type="match status" value="1"/>
</dbReference>
<gene>
    <name evidence="3" type="ORF">EZS28_010074</name>
</gene>
<evidence type="ECO:0000313" key="3">
    <source>
        <dbReference type="EMBL" id="KAA6394397.1"/>
    </source>
</evidence>
<name>A0A5J4WHF3_9EUKA</name>
<feature type="region of interest" description="Disordered" evidence="1">
    <location>
        <begin position="188"/>
        <end position="282"/>
    </location>
</feature>
<proteinExistence type="predicted"/>
<dbReference type="SUPFAM" id="SSF56300">
    <property type="entry name" value="Metallo-dependent phosphatases"/>
    <property type="match status" value="2"/>
</dbReference>
<protein>
    <recommendedName>
        <fullName evidence="2">Calcineurin-like phosphoesterase domain-containing protein</fullName>
    </recommendedName>
</protein>
<dbReference type="Gene3D" id="3.60.21.10">
    <property type="match status" value="1"/>
</dbReference>
<sequence length="450" mass="50469">MSTSQLELPSLELVHINDLQRLTILVISDIHGDLESVEKIRNWASETHTRFDFCICLGDLENFKVDQQNLAPEVLLKIEASAFLILENLTCLAQSVIMVPGNHDPPLFYSKEKENLPLGVRNIHGEGIRVCEGLIIVGFGGCIPGKINDSVSFPGFPFDSEKKLSDALHSSKLNSIIEYYCKKDGHTHSKKLTPLKEDKTKSDPVKKEKEQTEAEHQQSDSQQNKDKKQSLEIDMIMSLDDDESRNNNKDGLHSEDTKSGHKNKHKSKEIKQESPFPSKLGLSVIPSNEEKARLEIEHRIGANPTLGEVQSGLISGKTQDIKADKKTSHSSHHSDTILFLSHIGPYGAPFSDSAKDRLNIEVMGSHTFTEILTGEEYERFSSHIGLCMHGHAHESRGYAQRYGIFPPIMNPGASYKGYFATVTLEKRAGIWVVSSVTNHRLERSIRRDRR</sequence>
<comment type="caution">
    <text evidence="3">The sequence shown here is derived from an EMBL/GenBank/DDBJ whole genome shotgun (WGS) entry which is preliminary data.</text>
</comment>
<dbReference type="InterPro" id="IPR004843">
    <property type="entry name" value="Calcineurin-like_PHP"/>
</dbReference>
<evidence type="ECO:0000256" key="1">
    <source>
        <dbReference type="SAM" id="MobiDB-lite"/>
    </source>
</evidence>
<dbReference type="InterPro" id="IPR029052">
    <property type="entry name" value="Metallo-depent_PP-like"/>
</dbReference>
<organism evidence="3 4">
    <name type="scientific">Streblomastix strix</name>
    <dbReference type="NCBI Taxonomy" id="222440"/>
    <lineage>
        <taxon>Eukaryota</taxon>
        <taxon>Metamonada</taxon>
        <taxon>Preaxostyla</taxon>
        <taxon>Oxymonadida</taxon>
        <taxon>Streblomastigidae</taxon>
        <taxon>Streblomastix</taxon>
    </lineage>
</organism>